<dbReference type="Proteomes" id="UP000683360">
    <property type="component" value="Unassembled WGS sequence"/>
</dbReference>
<dbReference type="InterPro" id="IPR002213">
    <property type="entry name" value="UDP_glucos_trans"/>
</dbReference>
<dbReference type="PANTHER" id="PTHR48043:SF145">
    <property type="entry name" value="FI06409P-RELATED"/>
    <property type="match status" value="1"/>
</dbReference>
<dbReference type="EC" id="2.4.1.17" evidence="4"/>
<keyword evidence="3 4" id="KW-0808">Transferase</keyword>
<dbReference type="InterPro" id="IPR050271">
    <property type="entry name" value="UDP-glycosyltransferase"/>
</dbReference>
<evidence type="ECO:0000256" key="1">
    <source>
        <dbReference type="ARBA" id="ARBA00009995"/>
    </source>
</evidence>
<proteinExistence type="inferred from homology"/>
<protein>
    <submittedName>
        <fullName evidence="4">UGT</fullName>
        <ecNumber evidence="4">2.4.1.17</ecNumber>
    </submittedName>
</protein>
<dbReference type="AlphaFoldDB" id="A0A8S3V5J2"/>
<evidence type="ECO:0000256" key="3">
    <source>
        <dbReference type="ARBA" id="ARBA00022679"/>
    </source>
</evidence>
<evidence type="ECO:0000313" key="5">
    <source>
        <dbReference type="Proteomes" id="UP000683360"/>
    </source>
</evidence>
<dbReference type="SUPFAM" id="SSF53756">
    <property type="entry name" value="UDP-Glycosyltransferase/glycogen phosphorylase"/>
    <property type="match status" value="1"/>
</dbReference>
<keyword evidence="5" id="KW-1185">Reference proteome</keyword>
<organism evidence="4 5">
    <name type="scientific">Mytilus edulis</name>
    <name type="common">Blue mussel</name>
    <dbReference type="NCBI Taxonomy" id="6550"/>
    <lineage>
        <taxon>Eukaryota</taxon>
        <taxon>Metazoa</taxon>
        <taxon>Spiralia</taxon>
        <taxon>Lophotrochozoa</taxon>
        <taxon>Mollusca</taxon>
        <taxon>Bivalvia</taxon>
        <taxon>Autobranchia</taxon>
        <taxon>Pteriomorphia</taxon>
        <taxon>Mytilida</taxon>
        <taxon>Mytiloidea</taxon>
        <taxon>Mytilidae</taxon>
        <taxon>Mytilinae</taxon>
        <taxon>Mytilus</taxon>
    </lineage>
</organism>
<comment type="similarity">
    <text evidence="1">Belongs to the UDP-glycosyltransferase family.</text>
</comment>
<gene>
    <name evidence="4" type="ORF">MEDL_64152</name>
</gene>
<sequence length="256" mass="28728">MDKKIRMGGISVQSVIAKSFDNISMDIVTQVVAEKLNRSKSFPFYQILERASKYCHNFMTDDELFQLLSSEQFAYAIVANAPGILCYEILAYKLSLPFVFIGAHYDSLLNRIPFNPATTPALWSGFTDKMTFAQRVLNSLFYIIQLIKPTMPSFENLVSKYVPEKPLISNSELKNSFILQIIDGDFLIDYPLLTSPNVIMCGGLGTKPAQPLTSLIETFVKKSIEGIAIVSFGSIIKSCSEQMLNTFLLAFQRQNV</sequence>
<dbReference type="EMBL" id="CAJPWZ010003122">
    <property type="protein sequence ID" value="CAG2252573.1"/>
    <property type="molecule type" value="Genomic_DNA"/>
</dbReference>
<evidence type="ECO:0000256" key="2">
    <source>
        <dbReference type="ARBA" id="ARBA00022676"/>
    </source>
</evidence>
<dbReference type="PANTHER" id="PTHR48043">
    <property type="entry name" value="EG:EG0003.4 PROTEIN-RELATED"/>
    <property type="match status" value="1"/>
</dbReference>
<evidence type="ECO:0000313" key="4">
    <source>
        <dbReference type="EMBL" id="CAG2252573.1"/>
    </source>
</evidence>
<accession>A0A8S3V5J2</accession>
<keyword evidence="2 4" id="KW-0328">Glycosyltransferase</keyword>
<name>A0A8S3V5J2_MYTED</name>
<dbReference type="Pfam" id="PF00201">
    <property type="entry name" value="UDPGT"/>
    <property type="match status" value="1"/>
</dbReference>
<dbReference type="OrthoDB" id="5835829at2759"/>
<dbReference type="GO" id="GO:0015020">
    <property type="term" value="F:glucuronosyltransferase activity"/>
    <property type="evidence" value="ECO:0007669"/>
    <property type="project" value="UniProtKB-EC"/>
</dbReference>
<reference evidence="4" key="1">
    <citation type="submission" date="2021-03" db="EMBL/GenBank/DDBJ databases">
        <authorList>
            <person name="Bekaert M."/>
        </authorList>
    </citation>
    <scope>NUCLEOTIDE SEQUENCE</scope>
</reference>
<comment type="caution">
    <text evidence="4">The sequence shown here is derived from an EMBL/GenBank/DDBJ whole genome shotgun (WGS) entry which is preliminary data.</text>
</comment>